<evidence type="ECO:0000256" key="5">
    <source>
        <dbReference type="ARBA" id="ARBA00023273"/>
    </source>
</evidence>
<dbReference type="Gene3D" id="1.10.418.10">
    <property type="entry name" value="Calponin-like domain"/>
    <property type="match status" value="1"/>
</dbReference>
<comment type="subcellular location">
    <subcellularLocation>
        <location evidence="1">Cell projection</location>
        <location evidence="1">Cilium</location>
    </subcellularLocation>
    <subcellularLocation>
        <location evidence="2">Cytoplasm</location>
    </subcellularLocation>
</comment>
<dbReference type="OrthoDB" id="10060824at2759"/>
<evidence type="ECO:0000256" key="4">
    <source>
        <dbReference type="ARBA" id="ARBA00023069"/>
    </source>
</evidence>
<evidence type="ECO:0000313" key="9">
    <source>
        <dbReference type="Proteomes" id="UP000241890"/>
    </source>
</evidence>
<dbReference type="Proteomes" id="UP000241890">
    <property type="component" value="Unassembled WGS sequence"/>
</dbReference>
<dbReference type="InterPro" id="IPR036872">
    <property type="entry name" value="CH_dom_sf"/>
</dbReference>
<feature type="compositionally biased region" description="Low complexity" evidence="6">
    <location>
        <begin position="925"/>
        <end position="937"/>
    </location>
</feature>
<evidence type="ECO:0000313" key="8">
    <source>
        <dbReference type="EMBL" id="GBG28496.1"/>
    </source>
</evidence>
<dbReference type="PANTHER" id="PTHR45912">
    <property type="entry name" value="CILIA- AND FLAGELLA-ASSOCIATED PROTEIN 47"/>
    <property type="match status" value="1"/>
</dbReference>
<feature type="compositionally biased region" description="Basic and acidic residues" evidence="6">
    <location>
        <begin position="618"/>
        <end position="632"/>
    </location>
</feature>
<feature type="compositionally biased region" description="Basic residues" evidence="6">
    <location>
        <begin position="648"/>
        <end position="657"/>
    </location>
</feature>
<dbReference type="PROSITE" id="PS50021">
    <property type="entry name" value="CH"/>
    <property type="match status" value="1"/>
</dbReference>
<dbReference type="GO" id="GO:0005737">
    <property type="term" value="C:cytoplasm"/>
    <property type="evidence" value="ECO:0007669"/>
    <property type="project" value="UniProtKB-SubCell"/>
</dbReference>
<dbReference type="InterPro" id="IPR056343">
    <property type="entry name" value="CFAP47_dom"/>
</dbReference>
<feature type="compositionally biased region" description="Acidic residues" evidence="6">
    <location>
        <begin position="663"/>
        <end position="672"/>
    </location>
</feature>
<protein>
    <submittedName>
        <fullName evidence="8">Cilia-and flagella-associated protein 65</fullName>
    </submittedName>
</protein>
<dbReference type="Gene3D" id="2.60.40.10">
    <property type="entry name" value="Immunoglobulins"/>
    <property type="match status" value="9"/>
</dbReference>
<feature type="compositionally biased region" description="Basic and acidic residues" evidence="6">
    <location>
        <begin position="1622"/>
        <end position="1637"/>
    </location>
</feature>
<keyword evidence="8" id="KW-0282">Flagellum</keyword>
<accession>A0A2R5GBW7</accession>
<proteinExistence type="predicted"/>
<organism evidence="8 9">
    <name type="scientific">Hondaea fermentalgiana</name>
    <dbReference type="NCBI Taxonomy" id="2315210"/>
    <lineage>
        <taxon>Eukaryota</taxon>
        <taxon>Sar</taxon>
        <taxon>Stramenopiles</taxon>
        <taxon>Bigyra</taxon>
        <taxon>Labyrinthulomycetes</taxon>
        <taxon>Thraustochytrida</taxon>
        <taxon>Thraustochytriidae</taxon>
        <taxon>Hondaea</taxon>
    </lineage>
</organism>
<dbReference type="InterPro" id="IPR053879">
    <property type="entry name" value="HYDIN_VesB_CFA65-like_Ig"/>
</dbReference>
<dbReference type="InterPro" id="IPR031549">
    <property type="entry name" value="ASH"/>
</dbReference>
<dbReference type="Pfam" id="PF00307">
    <property type="entry name" value="CH"/>
    <property type="match status" value="1"/>
</dbReference>
<dbReference type="Pfam" id="PF15780">
    <property type="entry name" value="ASH"/>
    <property type="match status" value="1"/>
</dbReference>
<dbReference type="GO" id="GO:0005929">
    <property type="term" value="C:cilium"/>
    <property type="evidence" value="ECO:0007669"/>
    <property type="project" value="UniProtKB-SubCell"/>
</dbReference>
<dbReference type="Pfam" id="PF22544">
    <property type="entry name" value="HYDIN_VesB_CFA65-like_Ig"/>
    <property type="match status" value="2"/>
</dbReference>
<feature type="domain" description="Calponin-homology (CH)" evidence="7">
    <location>
        <begin position="1874"/>
        <end position="2014"/>
    </location>
</feature>
<dbReference type="InterPro" id="IPR058952">
    <property type="entry name" value="Ig_CFAP47"/>
</dbReference>
<dbReference type="InParanoid" id="A0A2R5GBW7"/>
<dbReference type="InterPro" id="IPR013783">
    <property type="entry name" value="Ig-like_fold"/>
</dbReference>
<feature type="compositionally biased region" description="Polar residues" evidence="6">
    <location>
        <begin position="1162"/>
        <end position="1179"/>
    </location>
</feature>
<keyword evidence="9" id="KW-1185">Reference proteome</keyword>
<feature type="region of interest" description="Disordered" evidence="6">
    <location>
        <begin position="552"/>
        <end position="581"/>
    </location>
</feature>
<dbReference type="SUPFAM" id="SSF47576">
    <property type="entry name" value="Calponin-homology domain, CH-domain"/>
    <property type="match status" value="1"/>
</dbReference>
<reference evidence="8 9" key="1">
    <citation type="submission" date="2017-12" db="EMBL/GenBank/DDBJ databases">
        <title>Sequencing, de novo assembly and annotation of complete genome of a new Thraustochytrid species, strain FCC1311.</title>
        <authorList>
            <person name="Sedici K."/>
            <person name="Godart F."/>
            <person name="Aiese Cigliano R."/>
            <person name="Sanseverino W."/>
            <person name="Barakat M."/>
            <person name="Ortet P."/>
            <person name="Marechal E."/>
            <person name="Cagnac O."/>
            <person name="Amato A."/>
        </authorList>
    </citation>
    <scope>NUCLEOTIDE SEQUENCE [LARGE SCALE GENOMIC DNA]</scope>
</reference>
<sequence>MHDADKEGPALAGGLRVFPPRVCFEDVQPNVLYVLTLLLQNGASKAERIRFRHPKSNYFTLNYTATGAVAPGLEVRAEVEFCIPDGLDDKEFHDELVVMCAGHETAIPLVGQRPCPRLEIEGNGLVDLGTVVRGNTQTRFLELRNTGSLPGDFTISEELGECLSVFPKEGTIPGTSTGSTRLSERLKVEFSSDTLGSFRKSVTLEIAGQAPLTLDVCANVVDQNLELVMPANGGLVDGELAFAALHFGQKATQEIMLVNNSPVSCQYSIAFKAGTGFELYRTPVAASAESLISTQSDDAEADGLPAGFVQDIGIRDAPIRMTPTQGVLAPYTKIPLAVVFAPRPPPQAKGFRARGDQDLHSDVSFELSAVVTCVDTGQQIPLKLTARALKPLVSINRKTFKFGTCAAVDRRDIVFTIANKGEVLPIRYSINKVAFFSCKPNAGRLLPGQSQNVLVSFMPAQLGSFRNTLHVVLCDGVRVVPLTVAGECDALGSPKKIPGGPEAILADFKPEIKYVDDDEVRRQARHSKPRFKRLPPWEKKKLAMREHAIAEDLEQPADSPSVMSANQLGAEDSGDLGPDVFGGVKSYDPTYTYSTADLVRKQQHRDQYADFLIRARRSRQDRAAKKAKDAKSPRSSKNAKWREEAKKASFRPGKHRHDHDENSSDEEADDDAEARRGLEDDPINIGLDPREGLRSPRLRVPAEPEPLWLERPLDDDGAAGDGNGASGGRRRHRGKTHDENRLIKRKFKDAPTSQSEITDCRSVITPIDLAHIGVQPKQLDFGTVCVNSKSAKCLAIANDLMQNILVEICVDGVDELSHSTPKAQVIPPGSQAGFDIIFSSSTQPAANQSNRFRKSITYIINGHHKFKYSIVAEVVPIRIALSTSCVDLRFDETNLNRSVSETVTLTNTGNASAYFSWVAAAPSSSAATSDDANSNAGSKKRGATEAPTFKIEPETDVIEPFETKDVVVTYAPVVRGEKTKNLALRVRGGYDEMLECVGHHEEPTCIFTQKKLDFGFVSVGREQTAKLDVKNTGSYVAVLFAEDAPPGISVLPETCKIPPGATATLEVRFEPASPCKLDPSKHQLRLALRGGRDLRLPLHGEAVVPVAEVLQAQTDFGGITIGSKAVQTITLSNSGDVPAVLTLDLSEHFEFEVALAPLPTASGQRRNSSFAKSTNSASASSRRKSIGGTSTTSSSSSRNEAAETESEGKNDAQALVHEDDEALDASSVGEIVDPDDLENLLRPVSAISNTRAPLGTFLEDEPAEDLAVDDIRDLDEECVYFEIQVPAKKRLHIQLIFVPKNERSHAFQLPLAIAGTSEVLQHAITGEGLRPKLLLSSTLVNFDTKVVSKDRLKKVPTYREISVTNHHDETLRWEIGTEPLSNMEAGADDQNATKFFSVKPTGGVLQPGDTCMVKVGFLPSGEEQYCVSLPIFIDEDREREYLSLELVGMGVYPKLRFDTSEVVLPTVPLGVKAKGVFYIQNDGYDSLDLRYRLPAETQRVPLAISFPEGKNIGLSRPQIPVEVTFTSRKPMSFTAKVDFVDTDGNAFGIYITGTAENCLLTAFPFVAAVRAQFDYTATASDRSVQFVPRPNAQLLLQSKKTHRESTMSLASQLDLRPPGAAESKEKPGDEAKNERKGTSKPAVDFVADASLVETASASATSVHTLVRFLNVTALQVPITDFPADLISSSGKQVFELIQSLSGKAAPGRMKAGGAKGKAAAVKKDLTKDLLMQYEALLKFLKSRGALLHDIRPEHFLPRDEYIRHRARTDPEMGLGDGAGGSSGMTMILQGSGMSSFSASNSQAHARILQQRHQLEREFPPVSTNAWASVILQILKLFVLNRVTVKQLRGLPGCTDAISPEDVRALSSSSSNIYSVPEGILLHWLSLHCSQGSNTILSSGGGGMPAADVLMPGQENPYRHNSPIVNLDTDLGSGVVLATLLASHIPTLIRPGCALASVVLEPTDETQCVANLTAVMNAMQELGLHYTRNPEDMLPTVANARDNLLFVLYLYQNLPQFVPKATIEFSCSLGSKVTKAIELRNPSSQLVSYDVQLDGSFEFSVPVRTVSIEAGETAELPVELTSRFSRPAEAILSLKPDRAAGGGSGGGPGGAPSALVFKLTSHVHSRRSIRTIKCATRAYEPLPVEVQVTNPFSQDARFVVELVQERTKEELRAPRGKAGKKRGGKAGAGAGAGLARGASKRGSGKASKRPMSREGTGTSMMSTPCNETLPDAFHCKLSTLKLRAGETATLSLQYLPFLPGEYRCQLVFVDEKVGEFLYEVIGEAARPVPLEKITFATEAKSVFSKRIALGMGNKLLEKAKTALAAVSSDGAGIEFTGRTFKNPDSVDFEVEFESPFFSGPSSVTVAAASSSSSSSSSSGPPKASGAASSSLAGSEDRESVASTKEAVLAVTNALTVDFQPQSAGVYPCYVILRSPKQIRIIELEATVSNPTVTSELDFLAPARQKIKQGIPILNTTDVVWNIQARLEGSACFTAPRSLSVSPDGGAADFTLEFAPTWVGEFSGKLILHNATTNEDMIYVLSGVGQEPLAEDHIVIECKAREKVFQAFAVSNNFGSCSDVYTTFAVESDLPHVGGDPTISVAKGASADYMLTVNPLLGGTYTGSVTFSLGPERPFLWYTVEIRATSPAPEDTLEITTFVRKAVAVEITLVNPLDQAVEFEVSLQGHGLLGEPRFVLEASEAASYELIYSPLVAGEVEGAVSFVNDMVGEVWYKLALSAQAAPPESLELFRCAVGTHIRQAVVLENPTDEAVELRAVLSNRRNFSVRPANPTLAPYAQTSVEIEYLPSSIGEEESGVVKFTSPKLGEWEFHVVGEGTMPSIMDNVEVSTSVGNSDTSSVVFRNPFQDPLQVVVEIETDGSDTLRMLLGRARQTVAPFANLMIPFSFTPLEMSEQTAKVRVHAPDRDTTWEFPIRAFAEAPPHPEIFYLTTRARDALMETVELPLLGLNKVAAPEPFMHELIVPEAMQGLVAQSLTLTPLETRISRPNQVIPFKVSFHPLKPFSTSVDLLISKRSGGRWRFQIRLDAAEPVIDDVIEVQASLHHTASVSFQLKNQFNVPAPFEAYLTVESAYQFSVYPTNGVLPPVDGQEGSTFVVSFTPTEYGKVIKAKLVIVTDEMQWSYLLRGTHPDFKPPAGEAKVVSRPDTGVLKALQDAQAKRKTRRNSAL</sequence>
<keyword evidence="3" id="KW-0963">Cytoplasm</keyword>
<evidence type="ECO:0000256" key="1">
    <source>
        <dbReference type="ARBA" id="ARBA00004138"/>
    </source>
</evidence>
<feature type="compositionally biased region" description="Basic residues" evidence="6">
    <location>
        <begin position="2197"/>
        <end position="2209"/>
    </location>
</feature>
<keyword evidence="4" id="KW-0969">Cilium</keyword>
<dbReference type="EMBL" id="BEYU01000042">
    <property type="protein sequence ID" value="GBG28496.1"/>
    <property type="molecule type" value="Genomic_DNA"/>
</dbReference>
<feature type="region of interest" description="Disordered" evidence="6">
    <location>
        <begin position="925"/>
        <end position="946"/>
    </location>
</feature>
<evidence type="ECO:0000256" key="3">
    <source>
        <dbReference type="ARBA" id="ARBA00022490"/>
    </source>
</evidence>
<dbReference type="Pfam" id="PF26579">
    <property type="entry name" value="Ig_CFAP47"/>
    <property type="match status" value="1"/>
</dbReference>
<evidence type="ECO:0000259" key="7">
    <source>
        <dbReference type="PROSITE" id="PS50021"/>
    </source>
</evidence>
<feature type="region of interest" description="Disordered" evidence="6">
    <location>
        <begin position="2168"/>
        <end position="2219"/>
    </location>
</feature>
<dbReference type="Pfam" id="PF14874">
    <property type="entry name" value="PapD-like"/>
    <property type="match status" value="1"/>
</dbReference>
<gene>
    <name evidence="8" type="ORF">FCC1311_047192</name>
</gene>
<feature type="compositionally biased region" description="Low complexity" evidence="6">
    <location>
        <begin position="2367"/>
        <end position="2392"/>
    </location>
</feature>
<feature type="compositionally biased region" description="Low complexity" evidence="6">
    <location>
        <begin position="1186"/>
        <end position="1199"/>
    </location>
</feature>
<feature type="compositionally biased region" description="Basic residues" evidence="6">
    <location>
        <begin position="2173"/>
        <end position="2183"/>
    </location>
</feature>
<feature type="region of interest" description="Disordered" evidence="6">
    <location>
        <begin position="2367"/>
        <end position="2394"/>
    </location>
</feature>
<feature type="region of interest" description="Disordered" evidence="6">
    <location>
        <begin position="1606"/>
        <end position="1639"/>
    </location>
</feature>
<comment type="caution">
    <text evidence="8">The sequence shown here is derived from an EMBL/GenBank/DDBJ whole genome shotgun (WGS) entry which is preliminary data.</text>
</comment>
<evidence type="ECO:0000256" key="2">
    <source>
        <dbReference type="ARBA" id="ARBA00004496"/>
    </source>
</evidence>
<feature type="compositionally biased region" description="Gly residues" evidence="6">
    <location>
        <begin position="2184"/>
        <end position="2193"/>
    </location>
</feature>
<keyword evidence="5" id="KW-0966">Cell projection</keyword>
<feature type="region of interest" description="Disordered" evidence="6">
    <location>
        <begin position="618"/>
        <end position="740"/>
    </location>
</feature>
<dbReference type="InterPro" id="IPR001715">
    <property type="entry name" value="CH_dom"/>
</dbReference>
<evidence type="ECO:0000256" key="6">
    <source>
        <dbReference type="SAM" id="MobiDB-lite"/>
    </source>
</evidence>
<dbReference type="GO" id="GO:0060271">
    <property type="term" value="P:cilium assembly"/>
    <property type="evidence" value="ECO:0007669"/>
    <property type="project" value="TreeGrafter"/>
</dbReference>
<name>A0A2R5GBW7_9STRA</name>
<dbReference type="PANTHER" id="PTHR45912:SF3">
    <property type="entry name" value="CILIA- AND FLAGELLA-ASSOCIATED PROTEIN 47"/>
    <property type="match status" value="1"/>
</dbReference>
<dbReference type="Pfam" id="PF24529">
    <property type="entry name" value="CFAP47"/>
    <property type="match status" value="1"/>
</dbReference>
<feature type="region of interest" description="Disordered" evidence="6">
    <location>
        <begin position="1162"/>
        <end position="1211"/>
    </location>
</feature>